<dbReference type="Gene3D" id="2.60.120.620">
    <property type="entry name" value="q2cbj1_9rhob like domain"/>
    <property type="match status" value="1"/>
</dbReference>
<evidence type="ECO:0000313" key="1">
    <source>
        <dbReference type="EMBL" id="QHS94641.1"/>
    </source>
</evidence>
<dbReference type="InterPro" id="IPR008775">
    <property type="entry name" value="Phytyl_CoA_dOase-like"/>
</dbReference>
<evidence type="ECO:0008006" key="2">
    <source>
        <dbReference type="Google" id="ProtNLM"/>
    </source>
</evidence>
<dbReference type="AlphaFoldDB" id="A0A6C0BS69"/>
<proteinExistence type="predicted"/>
<name>A0A6C0BS69_9ZZZZ</name>
<dbReference type="PANTHER" id="PTHR31630">
    <property type="entry name" value="PHYTANOYL-COA DIOXYGENASE-RELATED-RELATED"/>
    <property type="match status" value="1"/>
</dbReference>
<dbReference type="Pfam" id="PF05721">
    <property type="entry name" value="PhyH"/>
    <property type="match status" value="1"/>
</dbReference>
<dbReference type="SUPFAM" id="SSF51197">
    <property type="entry name" value="Clavaminate synthase-like"/>
    <property type="match status" value="1"/>
</dbReference>
<dbReference type="EMBL" id="MN739228">
    <property type="protein sequence ID" value="QHS94641.1"/>
    <property type="molecule type" value="Genomic_DNA"/>
</dbReference>
<protein>
    <recommendedName>
        <fullName evidence="2">Phytanoyl-CoA dioxygenase</fullName>
    </recommendedName>
</protein>
<reference evidence="1" key="1">
    <citation type="journal article" date="2020" name="Nature">
        <title>Giant virus diversity and host interactions through global metagenomics.</title>
        <authorList>
            <person name="Schulz F."/>
            <person name="Roux S."/>
            <person name="Paez-Espino D."/>
            <person name="Jungbluth S."/>
            <person name="Walsh D.A."/>
            <person name="Denef V.J."/>
            <person name="McMahon K.D."/>
            <person name="Konstantinidis K.T."/>
            <person name="Eloe-Fadrosh E.A."/>
            <person name="Kyrpides N.C."/>
            <person name="Woyke T."/>
        </authorList>
    </citation>
    <scope>NUCLEOTIDE SEQUENCE</scope>
    <source>
        <strain evidence="1">GVMAG-M-3300018416-45</strain>
    </source>
</reference>
<organism evidence="1">
    <name type="scientific">viral metagenome</name>
    <dbReference type="NCBI Taxonomy" id="1070528"/>
    <lineage>
        <taxon>unclassified sequences</taxon>
        <taxon>metagenomes</taxon>
        <taxon>organismal metagenomes</taxon>
    </lineage>
</organism>
<dbReference type="PANTHER" id="PTHR31630:SF6">
    <property type="entry name" value="PHYTANOYL-COA DIOXYGENASE-RELATED"/>
    <property type="match status" value="1"/>
</dbReference>
<accession>A0A6C0BS69</accession>
<sequence length="262" mass="30799">MDYLKSHGYMVIDNVLSPEEVEFATKLFHEWRIKNQIVTKNNGLIHSHNAGHQEHAWYIRTSVNLTNIFKQLWNTNDLIVSFDGCCYMAPEDHYDGEWTHVDQSPNNTDFRGYQGFVSLTDNQEKTLLVYDRSHLMYDSYVKERGLTGDKNFLMIDRDYLEPLEKTALDVKKGSLVVWDSRLFHQNQAPSSSEERLVQYVSYMPRNHKDNTKTNEDKRLHAFRNGITTTHWAAPMKRHSWASDEQSIIFDMKHYGNSIYNLI</sequence>